<protein>
    <submittedName>
        <fullName evidence="7">Sulfite oxidase</fullName>
    </submittedName>
</protein>
<evidence type="ECO:0000256" key="2">
    <source>
        <dbReference type="ARBA" id="ARBA00022505"/>
    </source>
</evidence>
<evidence type="ECO:0000256" key="3">
    <source>
        <dbReference type="ARBA" id="ARBA00022723"/>
    </source>
</evidence>
<dbReference type="AlphaFoldDB" id="A0A6B0YU15"/>
<dbReference type="Gene3D" id="2.60.40.650">
    <property type="match status" value="1"/>
</dbReference>
<comment type="caution">
    <text evidence="7">The sequence shown here is derived from an EMBL/GenBank/DDBJ whole genome shotgun (WGS) entry which is preliminary data.</text>
</comment>
<evidence type="ECO:0000256" key="1">
    <source>
        <dbReference type="ARBA" id="ARBA00001924"/>
    </source>
</evidence>
<keyword evidence="2" id="KW-0500">Molybdenum</keyword>
<dbReference type="GO" id="GO:0020037">
    <property type="term" value="F:heme binding"/>
    <property type="evidence" value="ECO:0007669"/>
    <property type="project" value="TreeGrafter"/>
</dbReference>
<evidence type="ECO:0000256" key="4">
    <source>
        <dbReference type="ARBA" id="ARBA00023002"/>
    </source>
</evidence>
<reference evidence="7" key="1">
    <citation type="submission" date="2019-09" db="EMBL/GenBank/DDBJ databases">
        <title>Characterisation of the sponge microbiome using genome-centric metagenomics.</title>
        <authorList>
            <person name="Engelberts J.P."/>
            <person name="Robbins S.J."/>
            <person name="De Goeij J.M."/>
            <person name="Aranda M."/>
            <person name="Bell S.C."/>
            <person name="Webster N.S."/>
        </authorList>
    </citation>
    <scope>NUCLEOTIDE SEQUENCE</scope>
    <source>
        <strain evidence="7">SB0664_bin_27</strain>
    </source>
</reference>
<dbReference type="InterPro" id="IPR005066">
    <property type="entry name" value="MoCF_OxRdtse_dimer"/>
</dbReference>
<organism evidence="7">
    <name type="scientific">Caldilineaceae bacterium SB0664_bin_27</name>
    <dbReference type="NCBI Taxonomy" id="2605260"/>
    <lineage>
        <taxon>Bacteria</taxon>
        <taxon>Bacillati</taxon>
        <taxon>Chloroflexota</taxon>
        <taxon>Caldilineae</taxon>
        <taxon>Caldilineales</taxon>
        <taxon>Caldilineaceae</taxon>
    </lineage>
</organism>
<dbReference type="Pfam" id="PF00174">
    <property type="entry name" value="Oxidored_molyb"/>
    <property type="match status" value="1"/>
</dbReference>
<dbReference type="SUPFAM" id="SSF81296">
    <property type="entry name" value="E set domains"/>
    <property type="match status" value="1"/>
</dbReference>
<dbReference type="GO" id="GO:0006790">
    <property type="term" value="P:sulfur compound metabolic process"/>
    <property type="evidence" value="ECO:0007669"/>
    <property type="project" value="TreeGrafter"/>
</dbReference>
<dbReference type="Gene3D" id="3.90.420.10">
    <property type="entry name" value="Oxidoreductase, molybdopterin-binding domain"/>
    <property type="match status" value="1"/>
</dbReference>
<dbReference type="PANTHER" id="PTHR19372">
    <property type="entry name" value="SULFITE REDUCTASE"/>
    <property type="match status" value="1"/>
</dbReference>
<evidence type="ECO:0000259" key="6">
    <source>
        <dbReference type="Pfam" id="PF03404"/>
    </source>
</evidence>
<dbReference type="PRINTS" id="PR00407">
    <property type="entry name" value="EUMOPTERIN"/>
</dbReference>
<dbReference type="InterPro" id="IPR000572">
    <property type="entry name" value="OxRdtase_Mopterin-bd_dom"/>
</dbReference>
<evidence type="ECO:0000313" key="7">
    <source>
        <dbReference type="EMBL" id="MXY94604.1"/>
    </source>
</evidence>
<dbReference type="GO" id="GO:0030151">
    <property type="term" value="F:molybdenum ion binding"/>
    <property type="evidence" value="ECO:0007669"/>
    <property type="project" value="InterPro"/>
</dbReference>
<accession>A0A6B0YU15</accession>
<dbReference type="PROSITE" id="PS51318">
    <property type="entry name" value="TAT"/>
    <property type="match status" value="1"/>
</dbReference>
<dbReference type="GO" id="GO:0008482">
    <property type="term" value="F:sulfite oxidase activity"/>
    <property type="evidence" value="ECO:0007669"/>
    <property type="project" value="TreeGrafter"/>
</dbReference>
<dbReference type="GO" id="GO:0043546">
    <property type="term" value="F:molybdopterin cofactor binding"/>
    <property type="evidence" value="ECO:0007669"/>
    <property type="project" value="TreeGrafter"/>
</dbReference>
<name>A0A6B0YU15_9CHLR</name>
<dbReference type="InterPro" id="IPR006311">
    <property type="entry name" value="TAT_signal"/>
</dbReference>
<dbReference type="SUPFAM" id="SSF56524">
    <property type="entry name" value="Oxidoreductase molybdopterin-binding domain"/>
    <property type="match status" value="1"/>
</dbReference>
<dbReference type="CDD" id="cd02110">
    <property type="entry name" value="SO_family_Moco_dimer"/>
    <property type="match status" value="1"/>
</dbReference>
<dbReference type="InterPro" id="IPR036374">
    <property type="entry name" value="OxRdtase_Mopterin-bd_sf"/>
</dbReference>
<dbReference type="Pfam" id="PF03404">
    <property type="entry name" value="Mo-co_dimer"/>
    <property type="match status" value="1"/>
</dbReference>
<comment type="cofactor">
    <cofactor evidence="1">
        <name>Mo-molybdopterin</name>
        <dbReference type="ChEBI" id="CHEBI:71302"/>
    </cofactor>
</comment>
<feature type="domain" description="Oxidoreductase molybdopterin-binding" evidence="5">
    <location>
        <begin position="111"/>
        <end position="277"/>
    </location>
</feature>
<dbReference type="InterPro" id="IPR014756">
    <property type="entry name" value="Ig_E-set"/>
</dbReference>
<gene>
    <name evidence="7" type="ORF">F4Y42_14275</name>
</gene>
<sequence>MTTESLGVRKDPEERGDLWQLARERGMSRRRLLQLLTAGGTAAVLASCTGLPLPTATLPAAEESSAEAPPFSKDPAPFIELGGGNLEARLENMQGLITPSQFFFVRNNSVSLEVDAADWRLSIEGDAVANPLELTYDDILDLPSRTFISYLECAGNHRSMFDLVKGQAAKGTQWKTGAVSNGVWTGAAMRDVLERAGITEEAVSVLLIGLDTDSPEEGFRRVMPVEKAMDPDTLLAYTLNGEVLPRDHGFPLRALAPGWVGAANVKWLGRIVVSSKQLWTRNNTTSYTLIGDAYPPVGEALGRPLTTQTVKSALALPWPADLAAGEHSLYGYAHSPNGPIAKVEWSSDLGATWNASTLEDPQIQPDFEHLVEVLSDNTFKYSWTRFSLTWDAGPGEHTIMTRATDAAGNRQPDETPFNEKGYLFNQPVPHPIRVA</sequence>
<dbReference type="InterPro" id="IPR008335">
    <property type="entry name" value="Mopterin_OxRdtase_euk"/>
</dbReference>
<feature type="domain" description="Moybdenum cofactor oxidoreductase dimerisation" evidence="6">
    <location>
        <begin position="324"/>
        <end position="425"/>
    </location>
</feature>
<keyword evidence="3" id="KW-0479">Metal-binding</keyword>
<keyword evidence="4" id="KW-0560">Oxidoreductase</keyword>
<dbReference type="PANTHER" id="PTHR19372:SF7">
    <property type="entry name" value="SULFITE OXIDASE, MITOCHONDRIAL"/>
    <property type="match status" value="1"/>
</dbReference>
<dbReference type="EMBL" id="VXRG01000117">
    <property type="protein sequence ID" value="MXY94604.1"/>
    <property type="molecule type" value="Genomic_DNA"/>
</dbReference>
<proteinExistence type="predicted"/>
<evidence type="ECO:0000259" key="5">
    <source>
        <dbReference type="Pfam" id="PF00174"/>
    </source>
</evidence>